<dbReference type="GO" id="GO:0005576">
    <property type="term" value="C:extracellular region"/>
    <property type="evidence" value="ECO:0007669"/>
    <property type="project" value="InterPro"/>
</dbReference>
<dbReference type="EC" id="3.2.1.14" evidence="4"/>
<dbReference type="InterPro" id="IPR003961">
    <property type="entry name" value="FN3_dom"/>
</dbReference>
<dbReference type="AlphaFoldDB" id="A0A0T9Q9E7"/>
<dbReference type="Pfam" id="PF02839">
    <property type="entry name" value="CBM_5_12"/>
    <property type="match status" value="1"/>
</dbReference>
<dbReference type="GO" id="GO:0008843">
    <property type="term" value="F:endochitinase activity"/>
    <property type="evidence" value="ECO:0007669"/>
    <property type="project" value="UniProtKB-EC"/>
</dbReference>
<evidence type="ECO:0000313" key="5">
    <source>
        <dbReference type="EMBL" id="CRY63652.1"/>
    </source>
</evidence>
<feature type="domain" description="Fibronectin type-III" evidence="3">
    <location>
        <begin position="222"/>
        <end position="305"/>
    </location>
</feature>
<dbReference type="Gene3D" id="2.10.10.20">
    <property type="entry name" value="Carbohydrate-binding module superfamily 5/12"/>
    <property type="match status" value="1"/>
</dbReference>
<accession>A0A0T9Q9E7</accession>
<evidence type="ECO:0000256" key="1">
    <source>
        <dbReference type="ARBA" id="ARBA00022729"/>
    </source>
</evidence>
<dbReference type="CDD" id="cd21177">
    <property type="entry name" value="LPMO_AA10"/>
    <property type="match status" value="1"/>
</dbReference>
<dbReference type="GO" id="GO:0005975">
    <property type="term" value="P:carbohydrate metabolic process"/>
    <property type="evidence" value="ECO:0007669"/>
    <property type="project" value="InterPro"/>
</dbReference>
<dbReference type="Gene3D" id="2.70.50.50">
    <property type="entry name" value="chitin-binding protein cbp21"/>
    <property type="match status" value="1"/>
</dbReference>
<keyword evidence="1" id="KW-0732">Signal</keyword>
<organism evidence="4 7">
    <name type="scientific">Yersinia pekkanenii</name>
    <dbReference type="NCBI Taxonomy" id="1288385"/>
    <lineage>
        <taxon>Bacteria</taxon>
        <taxon>Pseudomonadati</taxon>
        <taxon>Pseudomonadota</taxon>
        <taxon>Gammaproteobacteria</taxon>
        <taxon>Enterobacterales</taxon>
        <taxon>Yersiniaceae</taxon>
        <taxon>Yersinia</taxon>
    </lineage>
</organism>
<dbReference type="InterPro" id="IPR013783">
    <property type="entry name" value="Ig-like_fold"/>
</dbReference>
<reference evidence="4" key="1">
    <citation type="submission" date="2015-03" db="EMBL/GenBank/DDBJ databases">
        <authorList>
            <person name="Murphy D."/>
        </authorList>
    </citation>
    <scope>NUCLEOTIDE SEQUENCE [LARGE SCALE GENOMIC DNA]</scope>
    <source>
        <strain evidence="4">A125KOH2</strain>
    </source>
</reference>
<dbReference type="EMBL" id="CQAZ01000024">
    <property type="protein sequence ID" value="CNI01899.1"/>
    <property type="molecule type" value="Genomic_DNA"/>
</dbReference>
<feature type="domain" description="Fibronectin type-III" evidence="3">
    <location>
        <begin position="311"/>
        <end position="401"/>
    </location>
</feature>
<evidence type="ECO:0000313" key="4">
    <source>
        <dbReference type="EMBL" id="CNI01899.1"/>
    </source>
</evidence>
<dbReference type="InterPro" id="IPR004302">
    <property type="entry name" value="Cellulose/chitin-bd_N"/>
</dbReference>
<dbReference type="EMBL" id="CWJL01000001">
    <property type="protein sequence ID" value="CRY63652.1"/>
    <property type="molecule type" value="Genomic_DNA"/>
</dbReference>
<dbReference type="SUPFAM" id="SSF51055">
    <property type="entry name" value="Carbohydrate binding domain"/>
    <property type="match status" value="1"/>
</dbReference>
<dbReference type="CDD" id="cd00063">
    <property type="entry name" value="FN3"/>
    <property type="match status" value="2"/>
</dbReference>
<dbReference type="InterPro" id="IPR036116">
    <property type="entry name" value="FN3_sf"/>
</dbReference>
<dbReference type="STRING" id="1288385.ERS137968_00339"/>
<dbReference type="PROSITE" id="PS50853">
    <property type="entry name" value="FN3"/>
    <property type="match status" value="2"/>
</dbReference>
<dbReference type="Proteomes" id="UP000044625">
    <property type="component" value="Unassembled WGS sequence"/>
</dbReference>
<dbReference type="GO" id="GO:0030246">
    <property type="term" value="F:carbohydrate binding"/>
    <property type="evidence" value="ECO:0007669"/>
    <property type="project" value="InterPro"/>
</dbReference>
<proteinExistence type="predicted"/>
<dbReference type="SUPFAM" id="SSF49265">
    <property type="entry name" value="Fibronectin type III"/>
    <property type="match status" value="1"/>
</dbReference>
<evidence type="ECO:0000313" key="7">
    <source>
        <dbReference type="Proteomes" id="UP000045840"/>
    </source>
</evidence>
<keyword evidence="2 4" id="KW-0378">Hydrolase</keyword>
<dbReference type="InterPro" id="IPR051024">
    <property type="entry name" value="GlcNAc_Chitin_IntDeg"/>
</dbReference>
<dbReference type="Pfam" id="PF03067">
    <property type="entry name" value="LPMO_10"/>
    <property type="match status" value="1"/>
</dbReference>
<keyword evidence="6" id="KW-1185">Reference proteome</keyword>
<dbReference type="InterPro" id="IPR014756">
    <property type="entry name" value="Ig_E-set"/>
</dbReference>
<dbReference type="RefSeq" id="WP_049613790.1">
    <property type="nucleotide sequence ID" value="NZ_CAWMMU010000001.1"/>
</dbReference>
<dbReference type="Pfam" id="PF00041">
    <property type="entry name" value="fn3"/>
    <property type="match status" value="1"/>
</dbReference>
<dbReference type="PANTHER" id="PTHR34823">
    <property type="entry name" value="GLCNAC-BINDING PROTEIN A"/>
    <property type="match status" value="1"/>
</dbReference>
<dbReference type="Proteomes" id="UP000045840">
    <property type="component" value="Unassembled WGS sequence"/>
</dbReference>
<dbReference type="PANTHER" id="PTHR34823:SF1">
    <property type="entry name" value="CHITIN-BINDING TYPE-4 DOMAIN-CONTAINING PROTEIN"/>
    <property type="match status" value="1"/>
</dbReference>
<evidence type="ECO:0000256" key="2">
    <source>
        <dbReference type="ARBA" id="ARBA00022801"/>
    </source>
</evidence>
<reference evidence="5 6" key="2">
    <citation type="submission" date="2015-03" db="EMBL/GenBank/DDBJ databases">
        <authorList>
            <consortium name="Pathogen Informatics"/>
            <person name="Murphy D."/>
        </authorList>
    </citation>
    <scope>NUCLEOTIDE SEQUENCE [LARGE SCALE GENOMIC DNA]</scope>
    <source>
        <strain evidence="5">Type strain: CIP110230</strain>
        <strain evidence="6">type strain: CIP110230</strain>
    </source>
</reference>
<reference evidence="7" key="3">
    <citation type="submission" date="2015-03" db="EMBL/GenBank/DDBJ databases">
        <authorList>
            <consortium name="Pathogen Informatics"/>
        </authorList>
    </citation>
    <scope>NUCLEOTIDE SEQUENCE [LARGE SCALE GENOMIC DNA]</scope>
    <source>
        <strain evidence="7">A125KOH2</strain>
    </source>
</reference>
<dbReference type="Gene3D" id="2.60.40.10">
    <property type="entry name" value="Immunoglobulins"/>
    <property type="match status" value="2"/>
</dbReference>
<dbReference type="InterPro" id="IPR003610">
    <property type="entry name" value="CBM5/12"/>
</dbReference>
<evidence type="ECO:0000313" key="6">
    <source>
        <dbReference type="Proteomes" id="UP000044625"/>
    </source>
</evidence>
<dbReference type="OrthoDB" id="3675244at2"/>
<dbReference type="SUPFAM" id="SSF81296">
    <property type="entry name" value="E set domains"/>
    <property type="match status" value="1"/>
</dbReference>
<evidence type="ECO:0000259" key="3">
    <source>
        <dbReference type="PROSITE" id="PS50853"/>
    </source>
</evidence>
<gene>
    <name evidence="4" type="primary">chiA1_2</name>
    <name evidence="5" type="synonym">chiA1_1</name>
    <name evidence="4" type="ORF">ERS008529_02824</name>
    <name evidence="5" type="ORF">ERS137968_00339</name>
</gene>
<dbReference type="SMART" id="SM00060">
    <property type="entry name" value="FN3"/>
    <property type="match status" value="2"/>
</dbReference>
<protein>
    <submittedName>
        <fullName evidence="4">Fibronectin type III domain-containing protein</fullName>
        <ecNumber evidence="4">3.2.1.14</ecNumber>
    </submittedName>
</protein>
<name>A0A0T9Q9E7_9GAMM</name>
<keyword evidence="4" id="KW-0326">Glycosidase</keyword>
<dbReference type="InterPro" id="IPR036573">
    <property type="entry name" value="CBM_sf_5/12"/>
</dbReference>
<sequence>MKKRSATIISRSKNTDASLFHSHIFSPASRAYFAWQAGLLNLGQLNQRESGKFFPATAANLQDVYAPSDVVSALPPPDGKIASGNQDNGEFLDKPGTHWDKHDVLSGEVIPVIWGFGTPHLTRRWNYFMTRTDWNPNLPLSRAQFEHTPFYQVQLHEQPTWVTGVKDALTPSDPTHHDVILPTRSGYHVLLAVWEVADTGNAFYQVIDLNFVGDGSNDQPLPPTGLRTTSTTNNSVSLAWTATVSDVSHYKIYRDGSLLTTTTALSVTDSALQADTAYTYAVSTVNATGVESALSIPVSARTLSNNSNDLPPSAPTDLHSMGKTESSVSLMWGLSASSAGIKVYLIYRDGVQIAEVPYTKSSFEDTGLQAETTYRYFVAAQDTLGRLSVPSNVYSVTTAASTGGGGGDGGGSTYPAWQLGAIYAIGDKVSSLGRNWLCFSAHTAHSEDWQPGGKDYNTLWSLLP</sequence>